<accession>A0A6A4GB34</accession>
<evidence type="ECO:0000313" key="2">
    <source>
        <dbReference type="EMBL" id="KAE9382719.1"/>
    </source>
</evidence>
<sequence length="193" mass="20639">MFSSSKRFSFIILLGGLLAPETLAQSNAVAYNAGYDNLTAGIFGVPLPPTYEELNYTNWEVFTSPPLKLATTSSPPNIISLGFGPTNGSMSVSNTSRVFDLAGFYFGCAALGSESLLIVLVSCTVLVTGYSNGQQLAPSARYVYNAPGPLQNVTVLGNGFLGLDEVRFQVAPEADLQPILGLDNLRYNMYDKC</sequence>
<gene>
    <name evidence="2" type="ORF">BT96DRAFT_1010135</name>
</gene>
<feature type="signal peptide" evidence="1">
    <location>
        <begin position="1"/>
        <end position="24"/>
    </location>
</feature>
<dbReference type="Proteomes" id="UP000799118">
    <property type="component" value="Unassembled WGS sequence"/>
</dbReference>
<organism evidence="2 3">
    <name type="scientific">Gymnopus androsaceus JB14</name>
    <dbReference type="NCBI Taxonomy" id="1447944"/>
    <lineage>
        <taxon>Eukaryota</taxon>
        <taxon>Fungi</taxon>
        <taxon>Dikarya</taxon>
        <taxon>Basidiomycota</taxon>
        <taxon>Agaricomycotina</taxon>
        <taxon>Agaricomycetes</taxon>
        <taxon>Agaricomycetidae</taxon>
        <taxon>Agaricales</taxon>
        <taxon>Marasmiineae</taxon>
        <taxon>Omphalotaceae</taxon>
        <taxon>Gymnopus</taxon>
    </lineage>
</organism>
<evidence type="ECO:0000256" key="1">
    <source>
        <dbReference type="SAM" id="SignalP"/>
    </source>
</evidence>
<feature type="chain" id="PRO_5025480946" evidence="1">
    <location>
        <begin position="25"/>
        <end position="193"/>
    </location>
</feature>
<evidence type="ECO:0000313" key="3">
    <source>
        <dbReference type="Proteomes" id="UP000799118"/>
    </source>
</evidence>
<name>A0A6A4GB34_9AGAR</name>
<keyword evidence="3" id="KW-1185">Reference proteome</keyword>
<dbReference type="AlphaFoldDB" id="A0A6A4GB34"/>
<dbReference type="OrthoDB" id="4820608at2759"/>
<dbReference type="EMBL" id="ML771073">
    <property type="protein sequence ID" value="KAE9382719.1"/>
    <property type="molecule type" value="Genomic_DNA"/>
</dbReference>
<proteinExistence type="predicted"/>
<protein>
    <submittedName>
        <fullName evidence="2">Uncharacterized protein</fullName>
    </submittedName>
</protein>
<keyword evidence="1" id="KW-0732">Signal</keyword>
<reference evidence="2" key="1">
    <citation type="journal article" date="2019" name="Environ. Microbiol.">
        <title>Fungal ecological strategies reflected in gene transcription - a case study of two litter decomposers.</title>
        <authorList>
            <person name="Barbi F."/>
            <person name="Kohler A."/>
            <person name="Barry K."/>
            <person name="Baskaran P."/>
            <person name="Daum C."/>
            <person name="Fauchery L."/>
            <person name="Ihrmark K."/>
            <person name="Kuo A."/>
            <person name="LaButti K."/>
            <person name="Lipzen A."/>
            <person name="Morin E."/>
            <person name="Grigoriev I.V."/>
            <person name="Henrissat B."/>
            <person name="Lindahl B."/>
            <person name="Martin F."/>
        </authorList>
    </citation>
    <scope>NUCLEOTIDE SEQUENCE</scope>
    <source>
        <strain evidence="2">JB14</strain>
    </source>
</reference>